<proteinExistence type="predicted"/>
<reference evidence="1" key="1">
    <citation type="journal article" date="2015" name="Nature">
        <title>Complex archaea that bridge the gap between prokaryotes and eukaryotes.</title>
        <authorList>
            <person name="Spang A."/>
            <person name="Saw J.H."/>
            <person name="Jorgensen S.L."/>
            <person name="Zaremba-Niedzwiedzka K."/>
            <person name="Martijn J."/>
            <person name="Lind A.E."/>
            <person name="van Eijk R."/>
            <person name="Schleper C."/>
            <person name="Guy L."/>
            <person name="Ettema T.J."/>
        </authorList>
    </citation>
    <scope>NUCLEOTIDE SEQUENCE</scope>
</reference>
<protein>
    <submittedName>
        <fullName evidence="1">Uncharacterized protein</fullName>
    </submittedName>
</protein>
<name>A0A0F9NFL3_9ZZZZ</name>
<dbReference type="EMBL" id="LAZR01007091">
    <property type="protein sequence ID" value="KKM87515.1"/>
    <property type="molecule type" value="Genomic_DNA"/>
</dbReference>
<evidence type="ECO:0000313" key="1">
    <source>
        <dbReference type="EMBL" id="KKM87515.1"/>
    </source>
</evidence>
<organism evidence="1">
    <name type="scientific">marine sediment metagenome</name>
    <dbReference type="NCBI Taxonomy" id="412755"/>
    <lineage>
        <taxon>unclassified sequences</taxon>
        <taxon>metagenomes</taxon>
        <taxon>ecological metagenomes</taxon>
    </lineage>
</organism>
<comment type="caution">
    <text evidence="1">The sequence shown here is derived from an EMBL/GenBank/DDBJ whole genome shotgun (WGS) entry which is preliminary data.</text>
</comment>
<accession>A0A0F9NFL3</accession>
<sequence>MPKNEENHVLSKEAFREHVKFMDHFKSTRFNEKFARWLVAVAAQLEMVDLFSITDVDTVLAVTAYMDGKTAADYAAEFIEARR</sequence>
<gene>
    <name evidence="1" type="ORF">LCGC14_1268130</name>
</gene>
<dbReference type="AlphaFoldDB" id="A0A0F9NFL3"/>